<feature type="compositionally biased region" description="Basic and acidic residues" evidence="1">
    <location>
        <begin position="75"/>
        <end position="85"/>
    </location>
</feature>
<sequence>MVHPAFETAEQWFSGDLEVPSHSFLQAAMSHHCHLSRLDATIRDGEVERPAPSQLCSNDEHSQGKRSASTPMTGRETRGEKDDTPRHKRRRMDVSSEEGFANGGCAISDSRSAFHTYKSSSNPSTITRIASEAANYSTDYLLEALRVAEQICDVKSAKKIGRALDERARKEERREDNIREQMIHVGESREKAVPEKCTFDFTLPGGKMKFVTPRILRLDNNDLQLIAPSPDPDKGTALYYQDSSNTPVFIVAPRNVSRERLKIHSQKKHKQIRKAARNLFEQDRFVPRGSGRLVFFDGCKCSNGDVKDGYVCLGPKVRRGGPGVSEYCTLSRRAPREHDVFQNLAARMEHITRQYIPSNDLRVIEHAHNVAQWPRFKAIRDKSKECKMYAGFNLSSGSYHNAHLDDDFGYTTVVTSLYSTPENTIAPRAWRLIAKYFRSEVMSKRHTWEGMILKSR</sequence>
<dbReference type="Proteomes" id="UP000266841">
    <property type="component" value="Unassembled WGS sequence"/>
</dbReference>
<dbReference type="EMBL" id="AGNL01049382">
    <property type="protein sequence ID" value="EJK44664.1"/>
    <property type="molecule type" value="Genomic_DNA"/>
</dbReference>
<organism evidence="2 3">
    <name type="scientific">Thalassiosira oceanica</name>
    <name type="common">Marine diatom</name>
    <dbReference type="NCBI Taxonomy" id="159749"/>
    <lineage>
        <taxon>Eukaryota</taxon>
        <taxon>Sar</taxon>
        <taxon>Stramenopiles</taxon>
        <taxon>Ochrophyta</taxon>
        <taxon>Bacillariophyta</taxon>
        <taxon>Coscinodiscophyceae</taxon>
        <taxon>Thalassiosirophycidae</taxon>
        <taxon>Thalassiosirales</taxon>
        <taxon>Thalassiosiraceae</taxon>
        <taxon>Thalassiosira</taxon>
    </lineage>
</organism>
<protein>
    <submittedName>
        <fullName evidence="2">Uncharacterized protein</fullName>
    </submittedName>
</protein>
<gene>
    <name evidence="2" type="ORF">THAOC_36781</name>
</gene>
<feature type="region of interest" description="Disordered" evidence="1">
    <location>
        <begin position="50"/>
        <end position="105"/>
    </location>
</feature>
<evidence type="ECO:0000313" key="2">
    <source>
        <dbReference type="EMBL" id="EJK44664.1"/>
    </source>
</evidence>
<dbReference type="AlphaFoldDB" id="K0R1B9"/>
<accession>K0R1B9</accession>
<keyword evidence="3" id="KW-1185">Reference proteome</keyword>
<evidence type="ECO:0000256" key="1">
    <source>
        <dbReference type="SAM" id="MobiDB-lite"/>
    </source>
</evidence>
<name>K0R1B9_THAOC</name>
<evidence type="ECO:0000313" key="3">
    <source>
        <dbReference type="Proteomes" id="UP000266841"/>
    </source>
</evidence>
<reference evidence="2 3" key="1">
    <citation type="journal article" date="2012" name="Genome Biol.">
        <title>Genome and low-iron response of an oceanic diatom adapted to chronic iron limitation.</title>
        <authorList>
            <person name="Lommer M."/>
            <person name="Specht M."/>
            <person name="Roy A.S."/>
            <person name="Kraemer L."/>
            <person name="Andreson R."/>
            <person name="Gutowska M.A."/>
            <person name="Wolf J."/>
            <person name="Bergner S.V."/>
            <person name="Schilhabel M.B."/>
            <person name="Klostermeier U.C."/>
            <person name="Beiko R.G."/>
            <person name="Rosenstiel P."/>
            <person name="Hippler M."/>
            <person name="Laroche J."/>
        </authorList>
    </citation>
    <scope>NUCLEOTIDE SEQUENCE [LARGE SCALE GENOMIC DNA]</scope>
    <source>
        <strain evidence="2 3">CCMP1005</strain>
    </source>
</reference>
<comment type="caution">
    <text evidence="2">The sequence shown here is derived from an EMBL/GenBank/DDBJ whole genome shotgun (WGS) entry which is preliminary data.</text>
</comment>
<proteinExistence type="predicted"/>